<sequence length="132" mass="14971">MGYTESFHIKRLPEQMDVYAPDGTEIRLLASITRGSMVHCRLLPGQNSRAGVHQTVEELWYVLQGQGKVWLKSEHEEREEVLVPDTSFTIPVGTQFQVRNTGSVPLCCVLVTMPPWPGEQEWVRVGDHWPAS</sequence>
<dbReference type="AlphaFoldDB" id="A0A402AT81"/>
<feature type="domain" description="Cupin type-2" evidence="1">
    <location>
        <begin position="39"/>
        <end position="111"/>
    </location>
</feature>
<protein>
    <recommendedName>
        <fullName evidence="1">Cupin type-2 domain-containing protein</fullName>
    </recommendedName>
</protein>
<dbReference type="RefSeq" id="WP_161977772.1">
    <property type="nucleotide sequence ID" value="NZ_BIFS01000002.1"/>
</dbReference>
<organism evidence="2 3">
    <name type="scientific">Dictyobacter kobayashii</name>
    <dbReference type="NCBI Taxonomy" id="2014872"/>
    <lineage>
        <taxon>Bacteria</taxon>
        <taxon>Bacillati</taxon>
        <taxon>Chloroflexota</taxon>
        <taxon>Ktedonobacteria</taxon>
        <taxon>Ktedonobacterales</taxon>
        <taxon>Dictyobacteraceae</taxon>
        <taxon>Dictyobacter</taxon>
    </lineage>
</organism>
<dbReference type="PANTHER" id="PTHR43346">
    <property type="entry name" value="LIGAND BINDING DOMAIN PROTEIN, PUTATIVE (AFU_ORTHOLOGUE AFUA_6G14370)-RELATED"/>
    <property type="match status" value="1"/>
</dbReference>
<dbReference type="InterPro" id="IPR011051">
    <property type="entry name" value="RmlC_Cupin_sf"/>
</dbReference>
<dbReference type="EMBL" id="BIFS01000002">
    <property type="protein sequence ID" value="GCE22285.1"/>
    <property type="molecule type" value="Genomic_DNA"/>
</dbReference>
<dbReference type="InterPro" id="IPR014710">
    <property type="entry name" value="RmlC-like_jellyroll"/>
</dbReference>
<gene>
    <name evidence="2" type="ORF">KDK_60850</name>
</gene>
<dbReference type="Pfam" id="PF07883">
    <property type="entry name" value="Cupin_2"/>
    <property type="match status" value="1"/>
</dbReference>
<dbReference type="SUPFAM" id="SSF51182">
    <property type="entry name" value="RmlC-like cupins"/>
    <property type="match status" value="1"/>
</dbReference>
<comment type="caution">
    <text evidence="2">The sequence shown here is derived from an EMBL/GenBank/DDBJ whole genome shotgun (WGS) entry which is preliminary data.</text>
</comment>
<reference evidence="3" key="1">
    <citation type="submission" date="2018-12" db="EMBL/GenBank/DDBJ databases">
        <title>Tengunoibacter tsumagoiensis gen. nov., sp. nov., Dictyobacter kobayashii sp. nov., D. alpinus sp. nov., and D. joshuensis sp. nov. and description of Dictyobacteraceae fam. nov. within the order Ktedonobacterales isolated from Tengu-no-mugimeshi.</title>
        <authorList>
            <person name="Wang C.M."/>
            <person name="Zheng Y."/>
            <person name="Sakai Y."/>
            <person name="Toyoda A."/>
            <person name="Minakuchi Y."/>
            <person name="Abe K."/>
            <person name="Yokota A."/>
            <person name="Yabe S."/>
        </authorList>
    </citation>
    <scope>NUCLEOTIDE SEQUENCE [LARGE SCALE GENOMIC DNA]</scope>
    <source>
        <strain evidence="3">Uno11</strain>
    </source>
</reference>
<proteinExistence type="predicted"/>
<dbReference type="PANTHER" id="PTHR43346:SF1">
    <property type="entry name" value="QUERCETIN 2,3-DIOXYGENASE-RELATED"/>
    <property type="match status" value="1"/>
</dbReference>
<dbReference type="InterPro" id="IPR013096">
    <property type="entry name" value="Cupin_2"/>
</dbReference>
<evidence type="ECO:0000313" key="2">
    <source>
        <dbReference type="EMBL" id="GCE22285.1"/>
    </source>
</evidence>
<accession>A0A402AT81</accession>
<keyword evidence="3" id="KW-1185">Reference proteome</keyword>
<dbReference type="Proteomes" id="UP000287188">
    <property type="component" value="Unassembled WGS sequence"/>
</dbReference>
<name>A0A402AT81_9CHLR</name>
<dbReference type="Gene3D" id="2.60.120.10">
    <property type="entry name" value="Jelly Rolls"/>
    <property type="match status" value="1"/>
</dbReference>
<evidence type="ECO:0000313" key="3">
    <source>
        <dbReference type="Proteomes" id="UP000287188"/>
    </source>
</evidence>
<evidence type="ECO:0000259" key="1">
    <source>
        <dbReference type="Pfam" id="PF07883"/>
    </source>
</evidence>
<dbReference type="InterPro" id="IPR052538">
    <property type="entry name" value="Flavonoid_dioxygenase-like"/>
</dbReference>